<proteinExistence type="predicted"/>
<keyword evidence="2" id="KW-1185">Reference proteome</keyword>
<dbReference type="OrthoDB" id="3171058at2759"/>
<dbReference type="Proteomes" id="UP000807342">
    <property type="component" value="Unassembled WGS sequence"/>
</dbReference>
<gene>
    <name evidence="1" type="ORF">P691DRAFT_774042</name>
</gene>
<organism evidence="1 2">
    <name type="scientific">Macrolepiota fuliginosa MF-IS2</name>
    <dbReference type="NCBI Taxonomy" id="1400762"/>
    <lineage>
        <taxon>Eukaryota</taxon>
        <taxon>Fungi</taxon>
        <taxon>Dikarya</taxon>
        <taxon>Basidiomycota</taxon>
        <taxon>Agaricomycotina</taxon>
        <taxon>Agaricomycetes</taxon>
        <taxon>Agaricomycetidae</taxon>
        <taxon>Agaricales</taxon>
        <taxon>Agaricineae</taxon>
        <taxon>Agaricaceae</taxon>
        <taxon>Macrolepiota</taxon>
    </lineage>
</organism>
<dbReference type="AlphaFoldDB" id="A0A9P6C3N8"/>
<name>A0A9P6C3N8_9AGAR</name>
<evidence type="ECO:0008006" key="3">
    <source>
        <dbReference type="Google" id="ProtNLM"/>
    </source>
</evidence>
<comment type="caution">
    <text evidence="1">The sequence shown here is derived from an EMBL/GenBank/DDBJ whole genome shotgun (WGS) entry which is preliminary data.</text>
</comment>
<protein>
    <recommendedName>
        <fullName evidence="3">F-box domain-containing protein</fullName>
    </recommendedName>
</protein>
<dbReference type="EMBL" id="MU151108">
    <property type="protein sequence ID" value="KAF9450307.1"/>
    <property type="molecule type" value="Genomic_DNA"/>
</dbReference>
<reference evidence="1" key="1">
    <citation type="submission" date="2020-11" db="EMBL/GenBank/DDBJ databases">
        <authorList>
            <consortium name="DOE Joint Genome Institute"/>
            <person name="Ahrendt S."/>
            <person name="Riley R."/>
            <person name="Andreopoulos W."/>
            <person name="Labutti K."/>
            <person name="Pangilinan J."/>
            <person name="Ruiz-Duenas F.J."/>
            <person name="Barrasa J.M."/>
            <person name="Sanchez-Garcia M."/>
            <person name="Camarero S."/>
            <person name="Miyauchi S."/>
            <person name="Serrano A."/>
            <person name="Linde D."/>
            <person name="Babiker R."/>
            <person name="Drula E."/>
            <person name="Ayuso-Fernandez I."/>
            <person name="Pacheco R."/>
            <person name="Padilla G."/>
            <person name="Ferreira P."/>
            <person name="Barriuso J."/>
            <person name="Kellner H."/>
            <person name="Castanera R."/>
            <person name="Alfaro M."/>
            <person name="Ramirez L."/>
            <person name="Pisabarro A.G."/>
            <person name="Kuo A."/>
            <person name="Tritt A."/>
            <person name="Lipzen A."/>
            <person name="He G."/>
            <person name="Yan M."/>
            <person name="Ng V."/>
            <person name="Cullen D."/>
            <person name="Martin F."/>
            <person name="Rosso M.-N."/>
            <person name="Henrissat B."/>
            <person name="Hibbett D."/>
            <person name="Martinez A.T."/>
            <person name="Grigoriev I.V."/>
        </authorList>
    </citation>
    <scope>NUCLEOTIDE SEQUENCE</scope>
    <source>
        <strain evidence="1">MF-IS2</strain>
    </source>
</reference>
<evidence type="ECO:0000313" key="1">
    <source>
        <dbReference type="EMBL" id="KAF9450307.1"/>
    </source>
</evidence>
<sequence>MPPAFHNKLRKAKDGLDTSYQCPATPIHPVPSHTTLTKHIKRCSLLILRRSTKIQLKPPKLATDILPTELWLKVLRYALRLTGAQAIDLKDPFQSEYHQEDYPNTHPGYFEDRRSCRRVCRVFNTLVTEIMMEYIVIHTQAELEWTVTTLEADCLRTEHKRLGEWTTRIDFCINRSYDPEWMLRLLTLTPNLLIYTTNTGCAEYPEHSMNVTILQALIDFHSKTLKRLDWAGLNEAPTYADLHAIGKNFTKLSTLHLRHLYSLPAQNVRQPMLVFHSLKSLSLGLIPLNRPLDVAEELFPFRWDMFLMYLIARPFQLAKLERFDVDICPIPEFFSVCGHNIKTFRTTSWSTQDCVESAFEMLPNLRTFLYGYHAAPDCHLPLQHPTLERIGVTPLIEHYIEVPPTTYHQCIVKPLDSLLANVEDMDAKKLTDVRICDRGAFTGIFEQDDCLFWHWRQRLRDRKNVRLQNKFGDLDLRYVKYGDRPPPKQPTTYKLTLDRPTLGLLVMDATSPITQGGS</sequence>
<accession>A0A9P6C3N8</accession>
<evidence type="ECO:0000313" key="2">
    <source>
        <dbReference type="Proteomes" id="UP000807342"/>
    </source>
</evidence>